<evidence type="ECO:0000313" key="2">
    <source>
        <dbReference type="Proteomes" id="UP000068016"/>
    </source>
</evidence>
<sequence length="66" mass="7280">MSDLTDHRYVQISPAVIFSADVFTPAYLGLPVNRPSQRAGRVASDEPVIDPRQIDLWADDADHACV</sequence>
<comment type="caution">
    <text evidence="1">The sequence shown here is derived from an EMBL/GenBank/DDBJ whole genome shotgun (WGS) entry which is preliminary data.</text>
</comment>
<evidence type="ECO:0000313" key="1">
    <source>
        <dbReference type="EMBL" id="KWN14707.1"/>
    </source>
</evidence>
<gene>
    <name evidence="1" type="ORF">WT83_16595</name>
</gene>
<organism evidence="1 2">
    <name type="scientific">Burkholderia territorii</name>
    <dbReference type="NCBI Taxonomy" id="1503055"/>
    <lineage>
        <taxon>Bacteria</taxon>
        <taxon>Pseudomonadati</taxon>
        <taxon>Pseudomonadota</taxon>
        <taxon>Betaproteobacteria</taxon>
        <taxon>Burkholderiales</taxon>
        <taxon>Burkholderiaceae</taxon>
        <taxon>Burkholderia</taxon>
        <taxon>Burkholderia cepacia complex</taxon>
    </lineage>
</organism>
<dbReference type="RefSeq" id="WP_155646816.1">
    <property type="nucleotide sequence ID" value="NZ_LPLZ01000046.1"/>
</dbReference>
<proteinExistence type="predicted"/>
<name>A0A108ENI9_9BURK</name>
<reference evidence="1 2" key="1">
    <citation type="submission" date="2015-11" db="EMBL/GenBank/DDBJ databases">
        <title>Expanding the genomic diversity of Burkholderia species for the development of highly accurate diagnostics.</title>
        <authorList>
            <person name="Sahl J."/>
            <person name="Keim P."/>
            <person name="Wagner D."/>
        </authorList>
    </citation>
    <scope>NUCLEOTIDE SEQUENCE [LARGE SCALE GENOMIC DNA]</scope>
    <source>
        <strain evidence="1 2">MSMB793WGS</strain>
    </source>
</reference>
<dbReference type="EMBL" id="LPLZ01000046">
    <property type="protein sequence ID" value="KWN14707.1"/>
    <property type="molecule type" value="Genomic_DNA"/>
</dbReference>
<dbReference type="Proteomes" id="UP000068016">
    <property type="component" value="Unassembled WGS sequence"/>
</dbReference>
<protein>
    <submittedName>
        <fullName evidence="1">Uncharacterized protein</fullName>
    </submittedName>
</protein>
<dbReference type="AlphaFoldDB" id="A0A108ENI9"/>
<accession>A0A108ENI9</accession>